<reference evidence="4 5" key="2">
    <citation type="journal article" date="2019" name="G3 (Bethesda)">
        <title>Hybrid Assembly of the Genome of the Entomopathogenic Nematode Steinernema carpocapsae Identifies the X-Chromosome.</title>
        <authorList>
            <person name="Serra L."/>
            <person name="Macchietto M."/>
            <person name="Macias-Munoz A."/>
            <person name="McGill C.J."/>
            <person name="Rodriguez I.M."/>
            <person name="Rodriguez B."/>
            <person name="Murad R."/>
            <person name="Mortazavi A."/>
        </authorList>
    </citation>
    <scope>NUCLEOTIDE SEQUENCE [LARGE SCALE GENOMIC DNA]</scope>
    <source>
        <strain evidence="4 5">ALL</strain>
    </source>
</reference>
<keyword evidence="5" id="KW-1185">Reference proteome</keyword>
<reference evidence="4 5" key="1">
    <citation type="journal article" date="2015" name="Genome Biol.">
        <title>Comparative genomics of Steinernema reveals deeply conserved gene regulatory networks.</title>
        <authorList>
            <person name="Dillman A.R."/>
            <person name="Macchietto M."/>
            <person name="Porter C.F."/>
            <person name="Rogers A."/>
            <person name="Williams B."/>
            <person name="Antoshechkin I."/>
            <person name="Lee M.M."/>
            <person name="Goodwin Z."/>
            <person name="Lu X."/>
            <person name="Lewis E.E."/>
            <person name="Goodrich-Blair H."/>
            <person name="Stock S.P."/>
            <person name="Adams B.J."/>
            <person name="Sternberg P.W."/>
            <person name="Mortazavi A."/>
        </authorList>
    </citation>
    <scope>NUCLEOTIDE SEQUENCE [LARGE SCALE GENOMIC DNA]</scope>
    <source>
        <strain evidence="4 5">ALL</strain>
    </source>
</reference>
<sequence>MAMLKHTLVPLTLLLLCLIGANAFFIAGAKLLNIQALWRHGDRVPIGTYPTDPHQQDAWPVPWGELTTKGMWQHYQQGRKLKAEYVDKNKLVSKDYKLKEIYVRASDTTRTLISAYSNMAGFYSESSGTHPEAKEWPTKWSPIPVHTMQQKNDYVIWPLPYCPRLTELQEEQLNFEGYRKFISDNKDLFDVIHANGKTNITDFLDLYNFANTIYIERQHNMKLPAWITDDVFNRSVKMSDDGWDFRFGGAAFGREENLEMVKLGGGVLINEMIENMQKKIRGENKYLYHVYSGHDTTVAAFLRTLGAKEAILGHHLADYAATFVLELWQIPKFENMGKHMVRLRYAANAQTPFKTITAKIKGCPRMEFCPLDTFVKNRQKYVIKDVEKACGIKN</sequence>
<dbReference type="EMBL" id="AZBU02000002">
    <property type="protein sequence ID" value="TKR93129.1"/>
    <property type="molecule type" value="Genomic_DNA"/>
</dbReference>
<dbReference type="Gene3D" id="3.40.50.1240">
    <property type="entry name" value="Phosphoglycerate mutase-like"/>
    <property type="match status" value="1"/>
</dbReference>
<dbReference type="SUPFAM" id="SSF53254">
    <property type="entry name" value="Phosphoglycerate mutase-like"/>
    <property type="match status" value="1"/>
</dbReference>
<protein>
    <recommendedName>
        <fullName evidence="6">Acid phosphatase</fullName>
    </recommendedName>
</protein>
<evidence type="ECO:0000313" key="4">
    <source>
        <dbReference type="EMBL" id="TKR93129.1"/>
    </source>
</evidence>
<accession>A0A4U5P9Z3</accession>
<dbReference type="Pfam" id="PF00328">
    <property type="entry name" value="His_Phos_2"/>
    <property type="match status" value="1"/>
</dbReference>
<comment type="catalytic activity">
    <reaction evidence="1">
        <text>a phosphate monoester + H2O = an alcohol + phosphate</text>
        <dbReference type="Rhea" id="RHEA:15017"/>
        <dbReference type="ChEBI" id="CHEBI:15377"/>
        <dbReference type="ChEBI" id="CHEBI:30879"/>
        <dbReference type="ChEBI" id="CHEBI:43474"/>
        <dbReference type="ChEBI" id="CHEBI:67140"/>
        <dbReference type="EC" id="3.1.3.2"/>
    </reaction>
</comment>
<dbReference type="STRING" id="34508.A0A4U5P9Z3"/>
<name>A0A4U5P9Z3_STECR</name>
<evidence type="ECO:0000256" key="1">
    <source>
        <dbReference type="ARBA" id="ARBA00000032"/>
    </source>
</evidence>
<evidence type="ECO:0000313" key="5">
    <source>
        <dbReference type="Proteomes" id="UP000298663"/>
    </source>
</evidence>
<dbReference type="GO" id="GO:0003993">
    <property type="term" value="F:acid phosphatase activity"/>
    <property type="evidence" value="ECO:0007669"/>
    <property type="project" value="UniProtKB-EC"/>
</dbReference>
<gene>
    <name evidence="4" type="ORF">L596_007643</name>
</gene>
<evidence type="ECO:0008006" key="6">
    <source>
        <dbReference type="Google" id="ProtNLM"/>
    </source>
</evidence>
<dbReference type="InterPro" id="IPR029033">
    <property type="entry name" value="His_PPase_superfam"/>
</dbReference>
<evidence type="ECO:0000256" key="2">
    <source>
        <dbReference type="ARBA" id="ARBA00005375"/>
    </source>
</evidence>
<comment type="similarity">
    <text evidence="2">Belongs to the histidine acid phosphatase family.</text>
</comment>
<dbReference type="CDD" id="cd07061">
    <property type="entry name" value="HP_HAP_like"/>
    <property type="match status" value="1"/>
</dbReference>
<organism evidence="4 5">
    <name type="scientific">Steinernema carpocapsae</name>
    <name type="common">Entomopathogenic nematode</name>
    <dbReference type="NCBI Taxonomy" id="34508"/>
    <lineage>
        <taxon>Eukaryota</taxon>
        <taxon>Metazoa</taxon>
        <taxon>Ecdysozoa</taxon>
        <taxon>Nematoda</taxon>
        <taxon>Chromadorea</taxon>
        <taxon>Rhabditida</taxon>
        <taxon>Tylenchina</taxon>
        <taxon>Panagrolaimomorpha</taxon>
        <taxon>Strongyloidoidea</taxon>
        <taxon>Steinernematidae</taxon>
        <taxon>Steinernema</taxon>
    </lineage>
</organism>
<dbReference type="PANTHER" id="PTHR11567:SF210">
    <property type="entry name" value="ACID PHOSPHATASE 5-RELATED"/>
    <property type="match status" value="1"/>
</dbReference>
<dbReference type="OrthoDB" id="258392at2759"/>
<evidence type="ECO:0000256" key="3">
    <source>
        <dbReference type="SAM" id="SignalP"/>
    </source>
</evidence>
<keyword evidence="3" id="KW-0732">Signal</keyword>
<feature type="signal peptide" evidence="3">
    <location>
        <begin position="1"/>
        <end position="23"/>
    </location>
</feature>
<proteinExistence type="inferred from homology"/>
<dbReference type="Proteomes" id="UP000298663">
    <property type="component" value="Unassembled WGS sequence"/>
</dbReference>
<dbReference type="InterPro" id="IPR033379">
    <property type="entry name" value="Acid_Pase_AS"/>
</dbReference>
<dbReference type="PROSITE" id="PS00616">
    <property type="entry name" value="HIS_ACID_PHOSPHAT_1"/>
    <property type="match status" value="1"/>
</dbReference>
<dbReference type="AlphaFoldDB" id="A0A4U5P9Z3"/>
<dbReference type="InterPro" id="IPR000560">
    <property type="entry name" value="His_Pase_clade-2"/>
</dbReference>
<dbReference type="PANTHER" id="PTHR11567">
    <property type="entry name" value="ACID PHOSPHATASE-RELATED"/>
    <property type="match status" value="1"/>
</dbReference>
<feature type="chain" id="PRO_5020796685" description="Acid phosphatase" evidence="3">
    <location>
        <begin position="24"/>
        <end position="394"/>
    </location>
</feature>
<dbReference type="InterPro" id="IPR050645">
    <property type="entry name" value="Histidine_acid_phosphatase"/>
</dbReference>
<comment type="caution">
    <text evidence="4">The sequence shown here is derived from an EMBL/GenBank/DDBJ whole genome shotgun (WGS) entry which is preliminary data.</text>
</comment>